<dbReference type="EMBL" id="JAUFQS010000003">
    <property type="protein sequence ID" value="MDN3686532.1"/>
    <property type="molecule type" value="Genomic_DNA"/>
</dbReference>
<keyword evidence="3" id="KW-1185">Reference proteome</keyword>
<evidence type="ECO:0000259" key="1">
    <source>
        <dbReference type="Pfam" id="PF00483"/>
    </source>
</evidence>
<dbReference type="CDD" id="cd06426">
    <property type="entry name" value="NTP_transferase_like_2"/>
    <property type="match status" value="1"/>
</dbReference>
<dbReference type="InterPro" id="IPR050486">
    <property type="entry name" value="Mannose-1P_guanyltransferase"/>
</dbReference>
<accession>A0ABT8C3C2</accession>
<dbReference type="SUPFAM" id="SSF53448">
    <property type="entry name" value="Nucleotide-diphospho-sugar transferases"/>
    <property type="match status" value="1"/>
</dbReference>
<feature type="domain" description="Nucleotidyl transferase" evidence="1">
    <location>
        <begin position="133"/>
        <end position="353"/>
    </location>
</feature>
<gene>
    <name evidence="2" type="ORF">QWZ15_01715</name>
</gene>
<dbReference type="Gene3D" id="3.90.550.10">
    <property type="entry name" value="Spore Coat Polysaccharide Biosynthesis Protein SpsA, Chain A"/>
    <property type="match status" value="1"/>
</dbReference>
<dbReference type="Gene3D" id="3.10.580.10">
    <property type="entry name" value="CBS-domain"/>
    <property type="match status" value="1"/>
</dbReference>
<dbReference type="InterPro" id="IPR046342">
    <property type="entry name" value="CBS_dom_sf"/>
</dbReference>
<proteinExistence type="predicted"/>
<evidence type="ECO:0000313" key="2">
    <source>
        <dbReference type="EMBL" id="MDN3686532.1"/>
    </source>
</evidence>
<dbReference type="RefSeq" id="WP_240459266.1">
    <property type="nucleotide sequence ID" value="NZ_JAUFQS010000003.1"/>
</dbReference>
<dbReference type="InterPro" id="IPR029044">
    <property type="entry name" value="Nucleotide-diphossugar_trans"/>
</dbReference>
<organism evidence="2 3">
    <name type="scientific">Cyclobacterium jeungdonense</name>
    <dbReference type="NCBI Taxonomy" id="708087"/>
    <lineage>
        <taxon>Bacteria</taxon>
        <taxon>Pseudomonadati</taxon>
        <taxon>Bacteroidota</taxon>
        <taxon>Cytophagia</taxon>
        <taxon>Cytophagales</taxon>
        <taxon>Cyclobacteriaceae</taxon>
        <taxon>Cyclobacterium</taxon>
    </lineage>
</organism>
<dbReference type="PANTHER" id="PTHR22572">
    <property type="entry name" value="SUGAR-1-PHOSPHATE GUANYL TRANSFERASE"/>
    <property type="match status" value="1"/>
</dbReference>
<comment type="caution">
    <text evidence="2">The sequence shown here is derived from an EMBL/GenBank/DDBJ whole genome shotgun (WGS) entry which is preliminary data.</text>
</comment>
<dbReference type="Proteomes" id="UP001236663">
    <property type="component" value="Unassembled WGS sequence"/>
</dbReference>
<dbReference type="SUPFAM" id="SSF54631">
    <property type="entry name" value="CBS-domain pair"/>
    <property type="match status" value="1"/>
</dbReference>
<name>A0ABT8C3C2_9BACT</name>
<dbReference type="InterPro" id="IPR005835">
    <property type="entry name" value="NTP_transferase_dom"/>
</dbReference>
<reference evidence="3" key="1">
    <citation type="journal article" date="2019" name="Int. J. Syst. Evol. Microbiol.">
        <title>The Global Catalogue of Microorganisms (GCM) 10K type strain sequencing project: providing services to taxonomists for standard genome sequencing and annotation.</title>
        <authorList>
            <consortium name="The Broad Institute Genomics Platform"/>
            <consortium name="The Broad Institute Genome Sequencing Center for Infectious Disease"/>
            <person name="Wu L."/>
            <person name="Ma J."/>
        </authorList>
    </citation>
    <scope>NUCLEOTIDE SEQUENCE [LARGE SCALE GENOMIC DNA]</scope>
    <source>
        <strain evidence="3">CECT 7706</strain>
    </source>
</reference>
<protein>
    <submittedName>
        <fullName evidence="2">Nucleotidyltransferase family protein</fullName>
    </submittedName>
</protein>
<dbReference type="Pfam" id="PF00483">
    <property type="entry name" value="NTP_transferase"/>
    <property type="match status" value="1"/>
</dbReference>
<evidence type="ECO:0000313" key="3">
    <source>
        <dbReference type="Proteomes" id="UP001236663"/>
    </source>
</evidence>
<sequence length="354" mass="40645">MNTGNPMNFKGRIITKNESILEGLRKMDSIDKKLLVVLDNHQFVGLISAGDIQRAIIQDKSLDTPIEEILRKKIRVAKPDDSFESIKQMMLDFRMELCPVINENQEILNVYFWEDIFLEKEPQPKNQFDLPVIIMAGGLGTRLKPITNVIPKPLIPIGEKTMLEHIFDRFSKHGCNSFLISVNYKADLIDFYLKSKNLPYSINYFKEDKPMGTAGSLSLLKGVINETFFVTNCDILIEQDYSEILDYHRTSKNDITIVAALKHYSIPYGTIETTNNGQLVSLMEKPELTFKINSGMYILEPNLLNEIPENQFLHITHLIDKIHKRGGNVGVFPVSEKSWKDIGEWEEYLKISME</sequence>